<dbReference type="NCBIfam" id="TIGR00399">
    <property type="entry name" value="metG_C_term"/>
    <property type="match status" value="1"/>
</dbReference>
<evidence type="ECO:0000256" key="5">
    <source>
        <dbReference type="ARBA" id="ARBA00022598"/>
    </source>
</evidence>
<dbReference type="NCBIfam" id="TIGR00398">
    <property type="entry name" value="metG"/>
    <property type="match status" value="1"/>
</dbReference>
<dbReference type="Pfam" id="PF19303">
    <property type="entry name" value="Anticodon_3"/>
    <property type="match status" value="1"/>
</dbReference>
<evidence type="ECO:0000259" key="16">
    <source>
        <dbReference type="PROSITE" id="PS50886"/>
    </source>
</evidence>
<dbReference type="GO" id="GO:0006431">
    <property type="term" value="P:methionyl-tRNA aminoacylation"/>
    <property type="evidence" value="ECO:0007669"/>
    <property type="project" value="UniProtKB-UniRule"/>
</dbReference>
<comment type="similarity">
    <text evidence="14">Belongs to the class-I aminoacyl-tRNA synthetase family. MetG type 1 subfamily.</text>
</comment>
<evidence type="ECO:0000256" key="10">
    <source>
        <dbReference type="ARBA" id="ARBA00022884"/>
    </source>
</evidence>
<dbReference type="CDD" id="cd02800">
    <property type="entry name" value="tRNA_bind_EcMetRS_like"/>
    <property type="match status" value="1"/>
</dbReference>
<sequence>MKPVRLEYSESDRYANDPTNHRRQYITHDETKSGATDGTGETEATADGEIGGFYTHRNGVDSMSHDDYPTEEPAVVTCGLPYANGELHIGHLRTYVGGDVYSRALETLGQQTAFVSGSDMHGTPVAVNAEKEGVSPREFALRHHDKYEATFPKFDIEFDNYGHTDDETNTELTQEIVRKLDEEGYIYEKEIKVAWDPIEDDPLPDRYVEGTCPYCGAHARGDECDEGCGRHLEPGEIEDPTSIRTGNPAEYRERTHKFFRVSELQEYLQGFIDRLEGTSNAKNQPREWIEGELQDWCISRDMDWGIDYPGDEGDEASEDLVLYVWVDAPIEYIASTKQYTERVGADTYDWEEPWKDAGEIVHIIGRDIIQHHTVFWPAMLHVAEYNEPRAVMASGFVNLNGKGFSTSRNRAVWADDYLDEGFAPDLLRYYLATNGGFQQDVDFSWDRFQERVNGELVGTVGNFVYRSLLFAARNYDGAPDAETSDEVRERIEDAIDEFTAAVNDYSIKDLGDAATALAAFGNEYIQRNEPWKLTDEDPERAEQVIYDCVQLSKALAVLFEPILPGKAETLWAQLGEDGSVHETVVADALAAPRGDFGEPDELFAQIEDERVEELNETLDERIEAATSDEDEADDEHEDETVSDHKPISDDRISFDEFQDLDLRVGRIESAEPIEGADALLRLEVDIGPETRQIVAGLKQLHDVEDLEGKKIVVVANLEKAELFGVESNGMVLAAGEEADLLTTHADAEPGTKIK</sequence>
<feature type="short sequence motif" description="'HIGH' region" evidence="14">
    <location>
        <begin position="81"/>
        <end position="91"/>
    </location>
</feature>
<evidence type="ECO:0000256" key="15">
    <source>
        <dbReference type="SAM" id="MobiDB-lite"/>
    </source>
</evidence>
<dbReference type="GO" id="GO:0017101">
    <property type="term" value="C:aminoacyl-tRNA synthetase multienzyme complex"/>
    <property type="evidence" value="ECO:0007669"/>
    <property type="project" value="TreeGrafter"/>
</dbReference>
<evidence type="ECO:0000256" key="3">
    <source>
        <dbReference type="ARBA" id="ARBA00022490"/>
    </source>
</evidence>
<dbReference type="InterPro" id="IPR015413">
    <property type="entry name" value="Methionyl/Leucyl_tRNA_Synth"/>
</dbReference>
<keyword evidence="6 14" id="KW-0479">Metal-binding</keyword>
<dbReference type="HAMAP" id="MF_00098">
    <property type="entry name" value="Met_tRNA_synth_type1"/>
    <property type="match status" value="1"/>
</dbReference>
<dbReference type="InterPro" id="IPR023458">
    <property type="entry name" value="Met-tRNA_ligase_1"/>
</dbReference>
<evidence type="ECO:0000256" key="13">
    <source>
        <dbReference type="ARBA" id="ARBA00047364"/>
    </source>
</evidence>
<dbReference type="GO" id="GO:0046872">
    <property type="term" value="F:metal ion binding"/>
    <property type="evidence" value="ECO:0007669"/>
    <property type="project" value="UniProtKB-KW"/>
</dbReference>
<accession>A0A1M6VNI6</accession>
<dbReference type="InterPro" id="IPR041872">
    <property type="entry name" value="Anticodon_Met"/>
</dbReference>
<dbReference type="Gene3D" id="1.10.730.10">
    <property type="entry name" value="Isoleucyl-tRNA Synthetase, Domain 1"/>
    <property type="match status" value="1"/>
</dbReference>
<evidence type="ECO:0000256" key="6">
    <source>
        <dbReference type="ARBA" id="ARBA00022723"/>
    </source>
</evidence>
<evidence type="ECO:0000256" key="12">
    <source>
        <dbReference type="ARBA" id="ARBA00023146"/>
    </source>
</evidence>
<feature type="binding site" evidence="14">
    <location>
        <position position="406"/>
    </location>
    <ligand>
        <name>ATP</name>
        <dbReference type="ChEBI" id="CHEBI:30616"/>
    </ligand>
</feature>
<comment type="function">
    <text evidence="14">Is required not only for elongation of protein synthesis but also for the initiation of all mRNA translation through initiator tRNA(fMet) aminoacylation.</text>
</comment>
<evidence type="ECO:0000256" key="8">
    <source>
        <dbReference type="ARBA" id="ARBA00022833"/>
    </source>
</evidence>
<dbReference type="InterPro" id="IPR033911">
    <property type="entry name" value="MetRS_core"/>
</dbReference>
<dbReference type="FunFam" id="2.20.28.20:FF:000001">
    <property type="entry name" value="Methionine--tRNA ligase"/>
    <property type="match status" value="1"/>
</dbReference>
<dbReference type="SUPFAM" id="SSF57770">
    <property type="entry name" value="Methionyl-tRNA synthetase (MetRS), Zn-domain"/>
    <property type="match status" value="1"/>
</dbReference>
<dbReference type="SUPFAM" id="SSF47323">
    <property type="entry name" value="Anticodon-binding domain of a subclass of class I aminoacyl-tRNA synthetases"/>
    <property type="match status" value="1"/>
</dbReference>
<keyword evidence="10 14" id="KW-0694">RNA-binding</keyword>
<dbReference type="EC" id="6.1.1.10" evidence="14"/>
<evidence type="ECO:0000256" key="4">
    <source>
        <dbReference type="ARBA" id="ARBA00022555"/>
    </source>
</evidence>
<dbReference type="CDD" id="cd00814">
    <property type="entry name" value="MetRS_core"/>
    <property type="match status" value="1"/>
</dbReference>
<organism evidence="17 18">
    <name type="scientific">Haladaptatus paucihalophilus DX253</name>
    <dbReference type="NCBI Taxonomy" id="797209"/>
    <lineage>
        <taxon>Archaea</taxon>
        <taxon>Methanobacteriati</taxon>
        <taxon>Methanobacteriota</taxon>
        <taxon>Stenosarchaea group</taxon>
        <taxon>Halobacteria</taxon>
        <taxon>Halobacteriales</taxon>
        <taxon>Haladaptataceae</taxon>
        <taxon>Haladaptatus</taxon>
    </lineage>
</organism>
<evidence type="ECO:0000256" key="9">
    <source>
        <dbReference type="ARBA" id="ARBA00022840"/>
    </source>
</evidence>
<dbReference type="Gene3D" id="2.40.50.140">
    <property type="entry name" value="Nucleic acid-binding proteins"/>
    <property type="match status" value="1"/>
</dbReference>
<feature type="compositionally biased region" description="Low complexity" evidence="15">
    <location>
        <begin position="34"/>
        <end position="48"/>
    </location>
</feature>
<dbReference type="GO" id="GO:0005829">
    <property type="term" value="C:cytosol"/>
    <property type="evidence" value="ECO:0007669"/>
    <property type="project" value="TreeGrafter"/>
</dbReference>
<keyword evidence="5 14" id="KW-0436">Ligase</keyword>
<dbReference type="Pfam" id="PF09334">
    <property type="entry name" value="tRNA-synt_1g"/>
    <property type="match status" value="1"/>
</dbReference>
<feature type="binding site" evidence="14">
    <location>
        <position position="228"/>
    </location>
    <ligand>
        <name>Zn(2+)</name>
        <dbReference type="ChEBI" id="CHEBI:29105"/>
    </ligand>
</feature>
<name>A0A1M6VNI6_HALPU</name>
<feature type="binding site" evidence="14">
    <location>
        <position position="224"/>
    </location>
    <ligand>
        <name>Zn(2+)</name>
        <dbReference type="ChEBI" id="CHEBI:29105"/>
    </ligand>
</feature>
<dbReference type="PROSITE" id="PS00178">
    <property type="entry name" value="AA_TRNA_LIGASE_I"/>
    <property type="match status" value="1"/>
</dbReference>
<feature type="compositionally biased region" description="Basic and acidic residues" evidence="15">
    <location>
        <begin position="639"/>
        <end position="648"/>
    </location>
</feature>
<feature type="compositionally biased region" description="Acidic residues" evidence="15">
    <location>
        <begin position="626"/>
        <end position="638"/>
    </location>
</feature>
<comment type="subunit">
    <text evidence="2 14">Homodimer.</text>
</comment>
<feature type="binding site" evidence="14">
    <location>
        <position position="215"/>
    </location>
    <ligand>
        <name>Zn(2+)</name>
        <dbReference type="ChEBI" id="CHEBI:29105"/>
    </ligand>
</feature>
<comment type="catalytic activity">
    <reaction evidence="13 14">
        <text>tRNA(Met) + L-methionine + ATP = L-methionyl-tRNA(Met) + AMP + diphosphate</text>
        <dbReference type="Rhea" id="RHEA:13481"/>
        <dbReference type="Rhea" id="RHEA-COMP:9667"/>
        <dbReference type="Rhea" id="RHEA-COMP:9698"/>
        <dbReference type="ChEBI" id="CHEBI:30616"/>
        <dbReference type="ChEBI" id="CHEBI:33019"/>
        <dbReference type="ChEBI" id="CHEBI:57844"/>
        <dbReference type="ChEBI" id="CHEBI:78442"/>
        <dbReference type="ChEBI" id="CHEBI:78530"/>
        <dbReference type="ChEBI" id="CHEBI:456215"/>
        <dbReference type="EC" id="6.1.1.10"/>
    </reaction>
</comment>
<dbReference type="PANTHER" id="PTHR45765">
    <property type="entry name" value="METHIONINE--TRNA LIGASE"/>
    <property type="match status" value="1"/>
</dbReference>
<dbReference type="SUPFAM" id="SSF50249">
    <property type="entry name" value="Nucleic acid-binding proteins"/>
    <property type="match status" value="1"/>
</dbReference>
<feature type="region of interest" description="Disordered" evidence="15">
    <location>
        <begin position="625"/>
        <end position="648"/>
    </location>
</feature>
<dbReference type="InterPro" id="IPR002547">
    <property type="entry name" value="tRNA-bd_dom"/>
</dbReference>
<feature type="binding site" evidence="14">
    <location>
        <position position="212"/>
    </location>
    <ligand>
        <name>Zn(2+)</name>
        <dbReference type="ChEBI" id="CHEBI:29105"/>
    </ligand>
</feature>
<keyword evidence="12 14" id="KW-0030">Aminoacyl-tRNA synthetase</keyword>
<dbReference type="PANTHER" id="PTHR45765:SF1">
    <property type="entry name" value="METHIONINE--TRNA LIGASE, CYTOPLASMIC"/>
    <property type="match status" value="1"/>
</dbReference>
<keyword evidence="11 14" id="KW-0648">Protein biosynthesis</keyword>
<evidence type="ECO:0000256" key="2">
    <source>
        <dbReference type="ARBA" id="ARBA00011738"/>
    </source>
</evidence>
<dbReference type="InterPro" id="IPR014758">
    <property type="entry name" value="Met-tRNA_synth"/>
</dbReference>
<comment type="subcellular location">
    <subcellularLocation>
        <location evidence="1 14">Cytoplasm</location>
    </subcellularLocation>
</comment>
<dbReference type="InterPro" id="IPR004495">
    <property type="entry name" value="Met-tRNA-synth_bsu_C"/>
</dbReference>
<keyword evidence="3 14" id="KW-0963">Cytoplasm</keyword>
<dbReference type="CDD" id="cd07957">
    <property type="entry name" value="Anticodon_Ia_Met"/>
    <property type="match status" value="1"/>
</dbReference>
<protein>
    <recommendedName>
        <fullName evidence="14">Methionine--tRNA ligase</fullName>
        <ecNumber evidence="14">6.1.1.10</ecNumber>
    </recommendedName>
    <alternativeName>
        <fullName evidence="14">Methionyl-tRNA synthetase</fullName>
        <shortName evidence="14">MetRS</shortName>
    </alternativeName>
</protein>
<evidence type="ECO:0000313" key="17">
    <source>
        <dbReference type="EMBL" id="SHK82895.1"/>
    </source>
</evidence>
<dbReference type="InterPro" id="IPR014729">
    <property type="entry name" value="Rossmann-like_a/b/a_fold"/>
</dbReference>
<dbReference type="Pfam" id="PF01588">
    <property type="entry name" value="tRNA_bind"/>
    <property type="match status" value="1"/>
</dbReference>
<evidence type="ECO:0000313" key="18">
    <source>
        <dbReference type="Proteomes" id="UP000184203"/>
    </source>
</evidence>
<comment type="cofactor">
    <cofactor evidence="14">
        <name>Zn(2+)</name>
        <dbReference type="ChEBI" id="CHEBI:29105"/>
    </cofactor>
    <text evidence="14">Binds 1 zinc ion per subunit.</text>
</comment>
<keyword evidence="18" id="KW-1185">Reference proteome</keyword>
<feature type="domain" description="TRNA-binding" evidence="16">
    <location>
        <begin position="656"/>
        <end position="754"/>
    </location>
</feature>
<dbReference type="InterPro" id="IPR012340">
    <property type="entry name" value="NA-bd_OB-fold"/>
</dbReference>
<dbReference type="GO" id="GO:0005524">
    <property type="term" value="F:ATP binding"/>
    <property type="evidence" value="ECO:0007669"/>
    <property type="project" value="UniProtKB-UniRule"/>
</dbReference>
<gene>
    <name evidence="14" type="primary">metG</name>
    <name evidence="17" type="ORF">SAMN05444342_2314</name>
</gene>
<dbReference type="PROSITE" id="PS50886">
    <property type="entry name" value="TRBD"/>
    <property type="match status" value="1"/>
</dbReference>
<evidence type="ECO:0000256" key="14">
    <source>
        <dbReference type="HAMAP-Rule" id="MF_00098"/>
    </source>
</evidence>
<dbReference type="SUPFAM" id="SSF52374">
    <property type="entry name" value="Nucleotidylyl transferase"/>
    <property type="match status" value="1"/>
</dbReference>
<evidence type="ECO:0000256" key="11">
    <source>
        <dbReference type="ARBA" id="ARBA00022917"/>
    </source>
</evidence>
<keyword evidence="4 14" id="KW-0820">tRNA-binding</keyword>
<keyword evidence="9 14" id="KW-0067">ATP-binding</keyword>
<keyword evidence="7 14" id="KW-0547">Nucleotide-binding</keyword>
<dbReference type="GO" id="GO:0000049">
    <property type="term" value="F:tRNA binding"/>
    <property type="evidence" value="ECO:0007669"/>
    <property type="project" value="UniProtKB-UniRule"/>
</dbReference>
<evidence type="ECO:0000256" key="7">
    <source>
        <dbReference type="ARBA" id="ARBA00022741"/>
    </source>
</evidence>
<comment type="caution">
    <text evidence="14">Lacks conserved residue(s) required for the propagation of feature annotation.</text>
</comment>
<dbReference type="InterPro" id="IPR029038">
    <property type="entry name" value="MetRS_Zn"/>
</dbReference>
<dbReference type="Gene3D" id="2.20.28.20">
    <property type="entry name" value="Methionyl-tRNA synthetase, Zn-domain"/>
    <property type="match status" value="1"/>
</dbReference>
<dbReference type="PRINTS" id="PR01041">
    <property type="entry name" value="TRNASYNTHMET"/>
</dbReference>
<dbReference type="AlphaFoldDB" id="A0A1M6VNI6"/>
<dbReference type="InterPro" id="IPR009080">
    <property type="entry name" value="tRNAsynth_Ia_anticodon-bd"/>
</dbReference>
<evidence type="ECO:0000256" key="1">
    <source>
        <dbReference type="ARBA" id="ARBA00004496"/>
    </source>
</evidence>
<dbReference type="InterPro" id="IPR001412">
    <property type="entry name" value="aa-tRNA-synth_I_CS"/>
</dbReference>
<dbReference type="EMBL" id="FRAN01000003">
    <property type="protein sequence ID" value="SHK82895.1"/>
    <property type="molecule type" value="Genomic_DNA"/>
</dbReference>
<keyword evidence="8 14" id="KW-0862">Zinc</keyword>
<feature type="region of interest" description="Disordered" evidence="15">
    <location>
        <begin position="1"/>
        <end position="51"/>
    </location>
</feature>
<feature type="compositionally biased region" description="Basic and acidic residues" evidence="15">
    <location>
        <begin position="1"/>
        <end position="15"/>
    </location>
</feature>
<dbReference type="Gene3D" id="3.40.50.620">
    <property type="entry name" value="HUPs"/>
    <property type="match status" value="1"/>
</dbReference>
<dbReference type="NCBIfam" id="NF001100">
    <property type="entry name" value="PRK00133.1"/>
    <property type="match status" value="1"/>
</dbReference>
<proteinExistence type="inferred from homology"/>
<dbReference type="Proteomes" id="UP000184203">
    <property type="component" value="Unassembled WGS sequence"/>
</dbReference>
<reference evidence="18" key="1">
    <citation type="submission" date="2016-11" db="EMBL/GenBank/DDBJ databases">
        <authorList>
            <person name="Varghese N."/>
            <person name="Submissions S."/>
        </authorList>
    </citation>
    <scope>NUCLEOTIDE SEQUENCE [LARGE SCALE GENOMIC DNA]</scope>
    <source>
        <strain evidence="18">DX253</strain>
    </source>
</reference>
<dbReference type="GO" id="GO:0004825">
    <property type="term" value="F:methionine-tRNA ligase activity"/>
    <property type="evidence" value="ECO:0007669"/>
    <property type="project" value="UniProtKB-UniRule"/>
</dbReference>